<organism evidence="9 10">
    <name type="scientific">Crocosphaera subtropica (strain ATCC 51142 / BH68)</name>
    <name type="common">Cyanothece sp. (strain ATCC 51142)</name>
    <dbReference type="NCBI Taxonomy" id="43989"/>
    <lineage>
        <taxon>Bacteria</taxon>
        <taxon>Bacillati</taxon>
        <taxon>Cyanobacteriota</taxon>
        <taxon>Cyanophyceae</taxon>
        <taxon>Oscillatoriophycideae</taxon>
        <taxon>Chroococcales</taxon>
        <taxon>Aphanothecaceae</taxon>
        <taxon>Crocosphaera</taxon>
        <taxon>Crocosphaera subtropica</taxon>
    </lineage>
</organism>
<dbReference type="InterPro" id="IPR006685">
    <property type="entry name" value="MscS_channel_2nd"/>
</dbReference>
<dbReference type="Gene3D" id="3.30.70.100">
    <property type="match status" value="1"/>
</dbReference>
<comment type="subcellular location">
    <subcellularLocation>
        <location evidence="1">Cell membrane</location>
        <topology evidence="1">Multi-pass membrane protein</topology>
    </subcellularLocation>
</comment>
<keyword evidence="4 7" id="KW-0812">Transmembrane</keyword>
<evidence type="ECO:0000256" key="3">
    <source>
        <dbReference type="ARBA" id="ARBA00022475"/>
    </source>
</evidence>
<evidence type="ECO:0000313" key="9">
    <source>
        <dbReference type="EMBL" id="ACB49598.1"/>
    </source>
</evidence>
<dbReference type="EMBL" id="CP000806">
    <property type="protein sequence ID" value="ACB49598.1"/>
    <property type="molecule type" value="Genomic_DNA"/>
</dbReference>
<dbReference type="STRING" id="43989.cce_0247"/>
<dbReference type="Pfam" id="PF00924">
    <property type="entry name" value="MS_channel_2nd"/>
    <property type="match status" value="1"/>
</dbReference>
<keyword evidence="6 7" id="KW-0472">Membrane</keyword>
<dbReference type="Gene3D" id="2.30.30.60">
    <property type="match status" value="1"/>
</dbReference>
<dbReference type="Gene3D" id="1.10.287.1260">
    <property type="match status" value="1"/>
</dbReference>
<feature type="transmembrane region" description="Helical" evidence="7">
    <location>
        <begin position="38"/>
        <end position="56"/>
    </location>
</feature>
<evidence type="ECO:0000256" key="2">
    <source>
        <dbReference type="ARBA" id="ARBA00008017"/>
    </source>
</evidence>
<dbReference type="PANTHER" id="PTHR30221">
    <property type="entry name" value="SMALL-CONDUCTANCE MECHANOSENSITIVE CHANNEL"/>
    <property type="match status" value="1"/>
</dbReference>
<evidence type="ECO:0000256" key="4">
    <source>
        <dbReference type="ARBA" id="ARBA00022692"/>
    </source>
</evidence>
<evidence type="ECO:0000256" key="5">
    <source>
        <dbReference type="ARBA" id="ARBA00022989"/>
    </source>
</evidence>
<keyword evidence="3" id="KW-1003">Cell membrane</keyword>
<evidence type="ECO:0000259" key="8">
    <source>
        <dbReference type="Pfam" id="PF00924"/>
    </source>
</evidence>
<dbReference type="SUPFAM" id="SSF82861">
    <property type="entry name" value="Mechanosensitive channel protein MscS (YggB), transmembrane region"/>
    <property type="match status" value="1"/>
</dbReference>
<dbReference type="eggNOG" id="COG0668">
    <property type="taxonomic scope" value="Bacteria"/>
</dbReference>
<accession>B1X097</accession>
<dbReference type="InterPro" id="IPR023408">
    <property type="entry name" value="MscS_beta-dom_sf"/>
</dbReference>
<reference evidence="9 10" key="1">
    <citation type="journal article" date="2008" name="Proc. Natl. Acad. Sci. U.S.A.">
        <title>The genome of Cyanothece 51142, a unicellular diazotrophic cyanobacterium important in the marine nitrogen cycle.</title>
        <authorList>
            <person name="Welsh E.A."/>
            <person name="Liberton M."/>
            <person name="Stoeckel J."/>
            <person name="Loh T."/>
            <person name="Elvitigala T."/>
            <person name="Wang C."/>
            <person name="Wollam A."/>
            <person name="Fulton R.S."/>
            <person name="Clifton S.W."/>
            <person name="Jacobs J.M."/>
            <person name="Aurora R."/>
            <person name="Ghosh B.K."/>
            <person name="Sherman L.A."/>
            <person name="Smith R.D."/>
            <person name="Wilson R.K."/>
            <person name="Pakrasi H.B."/>
        </authorList>
    </citation>
    <scope>NUCLEOTIDE SEQUENCE [LARGE SCALE GENOMIC DNA]</scope>
    <source>
        <strain evidence="10">ATCC 51142 / BH68</strain>
    </source>
</reference>
<dbReference type="PANTHER" id="PTHR30221:SF3">
    <property type="entry name" value="SMALL-CONDUCTANCE MECHANOSENSITIVE CHANNEL"/>
    <property type="match status" value="1"/>
</dbReference>
<dbReference type="InterPro" id="IPR011014">
    <property type="entry name" value="MscS_channel_TM-2"/>
</dbReference>
<evidence type="ECO:0000313" key="10">
    <source>
        <dbReference type="Proteomes" id="UP000001203"/>
    </source>
</evidence>
<keyword evidence="5 7" id="KW-1133">Transmembrane helix</keyword>
<name>B1X097_CROS5</name>
<dbReference type="GO" id="GO:0008381">
    <property type="term" value="F:mechanosensitive monoatomic ion channel activity"/>
    <property type="evidence" value="ECO:0007669"/>
    <property type="project" value="InterPro"/>
</dbReference>
<dbReference type="SUPFAM" id="SSF82689">
    <property type="entry name" value="Mechanosensitive channel protein MscS (YggB), C-terminal domain"/>
    <property type="match status" value="1"/>
</dbReference>
<feature type="transmembrane region" description="Helical" evidence="7">
    <location>
        <begin position="76"/>
        <end position="102"/>
    </location>
</feature>
<dbReference type="GO" id="GO:0005886">
    <property type="term" value="C:plasma membrane"/>
    <property type="evidence" value="ECO:0007669"/>
    <property type="project" value="UniProtKB-SubCell"/>
</dbReference>
<dbReference type="Proteomes" id="UP000001203">
    <property type="component" value="Chromosome circular"/>
</dbReference>
<evidence type="ECO:0000256" key="6">
    <source>
        <dbReference type="ARBA" id="ARBA00023136"/>
    </source>
</evidence>
<dbReference type="InterPro" id="IPR010920">
    <property type="entry name" value="LSM_dom_sf"/>
</dbReference>
<proteinExistence type="inferred from homology"/>
<evidence type="ECO:0000256" key="7">
    <source>
        <dbReference type="SAM" id="Phobius"/>
    </source>
</evidence>
<dbReference type="RefSeq" id="WP_009546742.1">
    <property type="nucleotide sequence ID" value="NC_010546.1"/>
</dbReference>
<feature type="domain" description="Mechanosensitive ion channel MscS" evidence="8">
    <location>
        <begin position="125"/>
        <end position="190"/>
    </location>
</feature>
<dbReference type="HOGENOM" id="CLU_037945_1_1_3"/>
<protein>
    <recommendedName>
        <fullName evidence="8">Mechanosensitive ion channel MscS domain-containing protein</fullName>
    </recommendedName>
</protein>
<dbReference type="OrthoDB" id="9809206at2"/>
<sequence>MYLLQAPVELPVEIPIDEVQVEQVNVFVQTLKEQITNFGLKFLGAIALWIVGQWLINKGVRIMSRVLKRQSIEPTLIAYLANFLGVSLKIVLIVAILGYFGIETTSFAALLAAAGIAIGAAWGGLLANFAAGVFLVIFRPFGVGDFICAGGITGTVEEIGLFVCTINTLDNVRTIVGNNKIFSDNIQNFSANPYRRVDLVAQLNHGVNHAEAINLLQQRLNQIPNVIAEPSPDVEILEFNLAGPVLAVRPYCSNEHYWQVYFDTNKVIRETLADAGYAVPEQHYAIRNTSVVS</sequence>
<dbReference type="KEGG" id="cyt:cce_0247"/>
<evidence type="ECO:0000256" key="1">
    <source>
        <dbReference type="ARBA" id="ARBA00004651"/>
    </source>
</evidence>
<feature type="transmembrane region" description="Helical" evidence="7">
    <location>
        <begin position="108"/>
        <end position="137"/>
    </location>
</feature>
<comment type="similarity">
    <text evidence="2">Belongs to the MscS (TC 1.A.23) family.</text>
</comment>
<dbReference type="InterPro" id="IPR011066">
    <property type="entry name" value="MscS_channel_C_sf"/>
</dbReference>
<dbReference type="AlphaFoldDB" id="B1X097"/>
<dbReference type="InterPro" id="IPR045275">
    <property type="entry name" value="MscS_archaea/bacteria_type"/>
</dbReference>
<dbReference type="SUPFAM" id="SSF50182">
    <property type="entry name" value="Sm-like ribonucleoproteins"/>
    <property type="match status" value="1"/>
</dbReference>
<gene>
    <name evidence="9" type="ordered locus">cce_0247</name>
</gene>
<keyword evidence="10" id="KW-1185">Reference proteome</keyword>